<accession>A0A381ZJC2</accession>
<reference evidence="5" key="1">
    <citation type="submission" date="2018-05" db="EMBL/GenBank/DDBJ databases">
        <authorList>
            <person name="Lanie J.A."/>
            <person name="Ng W.-L."/>
            <person name="Kazmierczak K.M."/>
            <person name="Andrzejewski T.M."/>
            <person name="Davidsen T.M."/>
            <person name="Wayne K.J."/>
            <person name="Tettelin H."/>
            <person name="Glass J.I."/>
            <person name="Rusch D."/>
            <person name="Podicherti R."/>
            <person name="Tsui H.-C.T."/>
            <person name="Winkler M.E."/>
        </authorList>
    </citation>
    <scope>NUCLEOTIDE SEQUENCE</scope>
</reference>
<name>A0A381ZJC2_9ZZZZ</name>
<proteinExistence type="predicted"/>
<dbReference type="Gene3D" id="2.40.100.10">
    <property type="entry name" value="Cyclophilin-like"/>
    <property type="match status" value="1"/>
</dbReference>
<dbReference type="AlphaFoldDB" id="A0A381ZJC2"/>
<dbReference type="InterPro" id="IPR002130">
    <property type="entry name" value="Cyclophilin-type_PPIase_dom"/>
</dbReference>
<keyword evidence="2" id="KW-0697">Rotamase</keyword>
<dbReference type="PANTHER" id="PTHR45625:SF4">
    <property type="entry name" value="PEPTIDYLPROLYL ISOMERASE DOMAIN AND WD REPEAT-CONTAINING PROTEIN 1"/>
    <property type="match status" value="1"/>
</dbReference>
<dbReference type="PROSITE" id="PS50072">
    <property type="entry name" value="CSA_PPIASE_2"/>
    <property type="match status" value="1"/>
</dbReference>
<gene>
    <name evidence="5" type="ORF">METZ01_LOCUS141925</name>
</gene>
<dbReference type="GO" id="GO:0003755">
    <property type="term" value="F:peptidyl-prolyl cis-trans isomerase activity"/>
    <property type="evidence" value="ECO:0007669"/>
    <property type="project" value="UniProtKB-KW"/>
</dbReference>
<organism evidence="5">
    <name type="scientific">marine metagenome</name>
    <dbReference type="NCBI Taxonomy" id="408172"/>
    <lineage>
        <taxon>unclassified sequences</taxon>
        <taxon>metagenomes</taxon>
        <taxon>ecological metagenomes</taxon>
    </lineage>
</organism>
<dbReference type="EMBL" id="UINC01021469">
    <property type="protein sequence ID" value="SVA89071.1"/>
    <property type="molecule type" value="Genomic_DNA"/>
</dbReference>
<evidence type="ECO:0000256" key="2">
    <source>
        <dbReference type="ARBA" id="ARBA00023110"/>
    </source>
</evidence>
<evidence type="ECO:0000256" key="3">
    <source>
        <dbReference type="ARBA" id="ARBA00023235"/>
    </source>
</evidence>
<dbReference type="CDD" id="cd00317">
    <property type="entry name" value="cyclophilin"/>
    <property type="match status" value="1"/>
</dbReference>
<dbReference type="SUPFAM" id="SSF50891">
    <property type="entry name" value="Cyclophilin-like"/>
    <property type="match status" value="1"/>
</dbReference>
<feature type="non-terminal residue" evidence="5">
    <location>
        <position position="188"/>
    </location>
</feature>
<dbReference type="InterPro" id="IPR020892">
    <property type="entry name" value="Cyclophilin-type_PPIase_CS"/>
</dbReference>
<evidence type="ECO:0000259" key="4">
    <source>
        <dbReference type="PROSITE" id="PS50072"/>
    </source>
</evidence>
<evidence type="ECO:0000313" key="5">
    <source>
        <dbReference type="EMBL" id="SVA89071.1"/>
    </source>
</evidence>
<dbReference type="InterPro" id="IPR044666">
    <property type="entry name" value="Cyclophilin_A-like"/>
</dbReference>
<evidence type="ECO:0000256" key="1">
    <source>
        <dbReference type="ARBA" id="ARBA00013194"/>
    </source>
</evidence>
<protein>
    <recommendedName>
        <fullName evidence="1">peptidylprolyl isomerase</fullName>
        <ecNumber evidence="1">5.2.1.8</ecNumber>
    </recommendedName>
</protein>
<keyword evidence="3" id="KW-0413">Isomerase</keyword>
<dbReference type="GO" id="GO:0006457">
    <property type="term" value="P:protein folding"/>
    <property type="evidence" value="ECO:0007669"/>
    <property type="project" value="InterPro"/>
</dbReference>
<dbReference type="InterPro" id="IPR029000">
    <property type="entry name" value="Cyclophilin-like_dom_sf"/>
</dbReference>
<dbReference type="EC" id="5.2.1.8" evidence="1"/>
<dbReference type="PROSITE" id="PS00170">
    <property type="entry name" value="CSA_PPIASE_1"/>
    <property type="match status" value="1"/>
</dbReference>
<feature type="domain" description="PPIase cyclophilin-type" evidence="4">
    <location>
        <begin position="38"/>
        <end position="170"/>
    </location>
</feature>
<dbReference type="Pfam" id="PF00160">
    <property type="entry name" value="Pro_isomerase"/>
    <property type="match status" value="1"/>
</dbReference>
<dbReference type="PANTHER" id="PTHR45625">
    <property type="entry name" value="PEPTIDYL-PROLYL CIS-TRANS ISOMERASE-RELATED"/>
    <property type="match status" value="1"/>
</dbReference>
<dbReference type="PRINTS" id="PR00153">
    <property type="entry name" value="CSAPPISMRASE"/>
</dbReference>
<sequence>MRNTLFTLAAVSALFATPSTQAAELKAGLYAEMNTTKGKILLSLEFEKTPQTVANFVGLAEGTKDSNKPKGTKFYDGLNFHRVIANFMIQGGCPLGTGTGGPGYKFADEIDSTLKHIGPGILSMANSGPATNGSQFFITHKATPWLDGKHTVFGKVVGPADQKVVNAIAKGDKLNSVKIIRVGEKAKA</sequence>